<dbReference type="OrthoDB" id="419959at2759"/>
<dbReference type="PROSITE" id="PS51762">
    <property type="entry name" value="GH16_2"/>
    <property type="match status" value="1"/>
</dbReference>
<keyword evidence="3" id="KW-0326">Glycosidase</keyword>
<feature type="transmembrane region" description="Helical" evidence="5">
    <location>
        <begin position="557"/>
        <end position="579"/>
    </location>
</feature>
<keyword evidence="2" id="KW-0378">Hydrolase</keyword>
<sequence length="874" mass="95211">MKTTARMKLVCLAALLMSGVCQEEEASDDKGESKDKGKGSGSSYPCCDECTKPYSAGEISSVEKFTYGRFEANIMVGTETEGTISAFFLYKDLYEVGHMDLTAPWQEIDYEIHGKGHYTQDPIQTTIITGNVTHRQLAEKYYAAPGVLYDSDSQSAFIKKQFHIFTIDWTPDYVAWYLDKRPLRVETTCADEGKRRHVGELVSEYVAGGDLSLHDAEMFGCLDAISTFTEAMFLRFNLWPLNFNTFDAAEAWAGVYDSHIDGTDRTAGRRQDHSFSYVDWVRVYDYDTANRTFVKRWEDTFDDPELDANKWLVETHTFDINYADFARENVHLVQPGLGQSYLVFEVSPKCEASEDPPLPTVDSGRLDSVKMDVLPMSGSFRVSVDGEEGYETPLKVSMVNLTVMASSIPELSGAPSASVALRKPLTNSTIKDLCAQASGRWYDPSMVLGQLEHIVPLPWWGVRAGGFDPVFVVDVEDDGRRGNFKQCAEYCMASDVCQVFELHDPGYQNDQCTGYQYVDHLHSAPAIFRHAGLYCLNAGWLCKEGTCITKPPYSIPLWAWLVGATLAAFFLLPLISVCFKRLLYCWCTRRRAYGRGVGMCGGASRKRRRARHGRSTNPLTPAETGSPFPRQHAICVCGTPISTPSNYPSSPQPCIQDNIVGPTMAFTANRVSGSLRKTSPKDKDLFSTDLPMPEQQQQQQQQQQPPPPPPMPIPQPTPSQSQAAITTAPSMATLPTTTGSAMSSSASSIVTPTLTATPSPPPPPSLPVLEAPGPIPPAPTPPTLTIAPPAAPPSHAESMASSASSSSTGRSSSGSSEVGPPPFSARGGSGKTEAVCLSPRWDTDSTRSETSMGGGRGGGLQGNHGGGKGGRQTR</sequence>
<dbReference type="GO" id="GO:0004553">
    <property type="term" value="F:hydrolase activity, hydrolyzing O-glycosyl compounds"/>
    <property type="evidence" value="ECO:0007669"/>
    <property type="project" value="InterPro"/>
</dbReference>
<evidence type="ECO:0000313" key="9">
    <source>
        <dbReference type="Proteomes" id="UP000041254"/>
    </source>
</evidence>
<keyword evidence="1 6" id="KW-0732">Signal</keyword>
<feature type="compositionally biased region" description="Pro residues" evidence="4">
    <location>
        <begin position="773"/>
        <end position="782"/>
    </location>
</feature>
<feature type="compositionally biased region" description="Low complexity" evidence="4">
    <location>
        <begin position="783"/>
        <end position="818"/>
    </location>
</feature>
<keyword evidence="5" id="KW-0472">Membrane</keyword>
<evidence type="ECO:0000313" key="8">
    <source>
        <dbReference type="EMBL" id="CEM33550.1"/>
    </source>
</evidence>
<dbReference type="CDD" id="cd00413">
    <property type="entry name" value="Glyco_hydrolase_16"/>
    <property type="match status" value="1"/>
</dbReference>
<evidence type="ECO:0000256" key="4">
    <source>
        <dbReference type="SAM" id="MobiDB-lite"/>
    </source>
</evidence>
<feature type="compositionally biased region" description="Low complexity" evidence="4">
    <location>
        <begin position="740"/>
        <end position="757"/>
    </location>
</feature>
<dbReference type="EMBL" id="CDMY01000788">
    <property type="protein sequence ID" value="CEM33550.1"/>
    <property type="molecule type" value="Genomic_DNA"/>
</dbReference>
<evidence type="ECO:0000256" key="3">
    <source>
        <dbReference type="ARBA" id="ARBA00023295"/>
    </source>
</evidence>
<dbReference type="InterPro" id="IPR000757">
    <property type="entry name" value="Beta-glucanase-like"/>
</dbReference>
<keyword evidence="9" id="KW-1185">Reference proteome</keyword>
<feature type="compositionally biased region" description="Gly residues" evidence="4">
    <location>
        <begin position="852"/>
        <end position="874"/>
    </location>
</feature>
<keyword evidence="5" id="KW-1133">Transmembrane helix</keyword>
<evidence type="ECO:0000256" key="6">
    <source>
        <dbReference type="SAM" id="SignalP"/>
    </source>
</evidence>
<dbReference type="SUPFAM" id="SSF49899">
    <property type="entry name" value="Concanavalin A-like lectins/glucanases"/>
    <property type="match status" value="1"/>
</dbReference>
<feature type="chain" id="PRO_5005190448" description="GH16 domain-containing protein" evidence="6">
    <location>
        <begin position="24"/>
        <end position="874"/>
    </location>
</feature>
<feature type="region of interest" description="Disordered" evidence="4">
    <location>
        <begin position="599"/>
        <end position="626"/>
    </location>
</feature>
<evidence type="ECO:0000259" key="7">
    <source>
        <dbReference type="PROSITE" id="PS51762"/>
    </source>
</evidence>
<feature type="compositionally biased region" description="Basic residues" evidence="4">
    <location>
        <begin position="604"/>
        <end position="614"/>
    </location>
</feature>
<name>A0A0G4GT18_VITBC</name>
<reference evidence="8 9" key="1">
    <citation type="submission" date="2014-11" db="EMBL/GenBank/DDBJ databases">
        <authorList>
            <person name="Zhu J."/>
            <person name="Qi W."/>
            <person name="Song R."/>
        </authorList>
    </citation>
    <scope>NUCLEOTIDE SEQUENCE [LARGE SCALE GENOMIC DNA]</scope>
</reference>
<dbReference type="Gene3D" id="2.60.120.200">
    <property type="match status" value="1"/>
</dbReference>
<organism evidence="8 9">
    <name type="scientific">Vitrella brassicaformis (strain CCMP3155)</name>
    <dbReference type="NCBI Taxonomy" id="1169540"/>
    <lineage>
        <taxon>Eukaryota</taxon>
        <taxon>Sar</taxon>
        <taxon>Alveolata</taxon>
        <taxon>Colpodellida</taxon>
        <taxon>Vitrellaceae</taxon>
        <taxon>Vitrella</taxon>
    </lineage>
</organism>
<feature type="compositionally biased region" description="Polar residues" evidence="4">
    <location>
        <begin position="723"/>
        <end position="739"/>
    </location>
</feature>
<dbReference type="Proteomes" id="UP000041254">
    <property type="component" value="Unassembled WGS sequence"/>
</dbReference>
<dbReference type="AlphaFoldDB" id="A0A0G4GT18"/>
<dbReference type="VEuPathDB" id="CryptoDB:Vbra_18584"/>
<feature type="compositionally biased region" description="Low complexity" evidence="4">
    <location>
        <begin position="691"/>
        <end position="703"/>
    </location>
</feature>
<dbReference type="InterPro" id="IPR050546">
    <property type="entry name" value="Glycosyl_Hydrlase_16"/>
</dbReference>
<dbReference type="InterPro" id="IPR013320">
    <property type="entry name" value="ConA-like_dom_sf"/>
</dbReference>
<evidence type="ECO:0000256" key="2">
    <source>
        <dbReference type="ARBA" id="ARBA00022801"/>
    </source>
</evidence>
<keyword evidence="5" id="KW-0812">Transmembrane</keyword>
<feature type="domain" description="GH16" evidence="7">
    <location>
        <begin position="15"/>
        <end position="289"/>
    </location>
</feature>
<dbReference type="GO" id="GO:0005975">
    <property type="term" value="P:carbohydrate metabolic process"/>
    <property type="evidence" value="ECO:0007669"/>
    <property type="project" value="InterPro"/>
</dbReference>
<dbReference type="InParanoid" id="A0A0G4GT18"/>
<feature type="region of interest" description="Disordered" evidence="4">
    <location>
        <begin position="671"/>
        <end position="874"/>
    </location>
</feature>
<protein>
    <recommendedName>
        <fullName evidence="7">GH16 domain-containing protein</fullName>
    </recommendedName>
</protein>
<accession>A0A0G4GT18</accession>
<evidence type="ECO:0000256" key="1">
    <source>
        <dbReference type="ARBA" id="ARBA00022729"/>
    </source>
</evidence>
<evidence type="ECO:0000256" key="5">
    <source>
        <dbReference type="SAM" id="Phobius"/>
    </source>
</evidence>
<dbReference type="Pfam" id="PF00722">
    <property type="entry name" value="Glyco_hydro_16"/>
    <property type="match status" value="1"/>
</dbReference>
<gene>
    <name evidence="8" type="ORF">Vbra_18584</name>
</gene>
<dbReference type="PRINTS" id="PR01217">
    <property type="entry name" value="PRICHEXTENSN"/>
</dbReference>
<proteinExistence type="predicted"/>
<feature type="signal peptide" evidence="6">
    <location>
        <begin position="1"/>
        <end position="23"/>
    </location>
</feature>
<feature type="compositionally biased region" description="Pro residues" evidence="4">
    <location>
        <begin position="704"/>
        <end position="717"/>
    </location>
</feature>
<dbReference type="PANTHER" id="PTHR10963">
    <property type="entry name" value="GLYCOSYL HYDROLASE-RELATED"/>
    <property type="match status" value="1"/>
</dbReference>
<dbReference type="PANTHER" id="PTHR10963:SF22">
    <property type="entry name" value="GLYCOSIDASE CRH2-RELATED"/>
    <property type="match status" value="1"/>
</dbReference>